<name>H1KZ01_9EURY</name>
<evidence type="ECO:0000313" key="1">
    <source>
        <dbReference type="EMBL" id="EHP86581.1"/>
    </source>
</evidence>
<accession>H1KZ01</accession>
<keyword evidence="2" id="KW-1185">Reference proteome</keyword>
<comment type="caution">
    <text evidence="1">The sequence shown here is derived from an EMBL/GenBank/DDBJ whole genome shotgun (WGS) entry which is preliminary data.</text>
</comment>
<evidence type="ECO:0000313" key="2">
    <source>
        <dbReference type="Proteomes" id="UP000003706"/>
    </source>
</evidence>
<dbReference type="Proteomes" id="UP000003706">
    <property type="component" value="Unassembled WGS sequence"/>
</dbReference>
<sequence>MNMIPVNISEDALEFIKKKLEKANADSIVIYFAGFG</sequence>
<dbReference type="EMBL" id="AGJL01000022">
    <property type="protein sequence ID" value="EHP86581.1"/>
    <property type="molecule type" value="Genomic_DNA"/>
</dbReference>
<gene>
    <name evidence="1" type="ORF">MetfoDRAFT_1021</name>
</gene>
<protein>
    <submittedName>
        <fullName evidence="1">Uncharacterized protein</fullName>
    </submittedName>
</protein>
<proteinExistence type="predicted"/>
<reference evidence="1 2" key="1">
    <citation type="submission" date="2011-09" db="EMBL/GenBank/DDBJ databases">
        <title>The draft genome of Methanotorris formicicus Mc-S-70.</title>
        <authorList>
            <consortium name="US DOE Joint Genome Institute (JGI-PGF)"/>
            <person name="Lucas S."/>
            <person name="Han J."/>
            <person name="Lapidus A."/>
            <person name="Cheng J.-F."/>
            <person name="Goodwin L."/>
            <person name="Pitluck S."/>
            <person name="Peters L."/>
            <person name="Land M.L."/>
            <person name="Hauser L."/>
            <person name="Sieprawska-Lupa M."/>
            <person name="Takai K."/>
            <person name="Miyazaki J."/>
            <person name="Whitman W."/>
            <person name="Woyke T.J."/>
        </authorList>
    </citation>
    <scope>NUCLEOTIDE SEQUENCE [LARGE SCALE GENOMIC DNA]</scope>
    <source>
        <strain evidence="1 2">Mc-S-70</strain>
    </source>
</reference>
<organism evidence="1 2">
    <name type="scientific">Methanotorris formicicus Mc-S-70</name>
    <dbReference type="NCBI Taxonomy" id="647171"/>
    <lineage>
        <taxon>Archaea</taxon>
        <taxon>Methanobacteriati</taxon>
        <taxon>Methanobacteriota</taxon>
        <taxon>Methanomada group</taxon>
        <taxon>Methanococci</taxon>
        <taxon>Methanococcales</taxon>
        <taxon>Methanocaldococcaceae</taxon>
        <taxon>Methanotorris</taxon>
    </lineage>
</organism>
<dbReference type="AlphaFoldDB" id="H1KZ01"/>